<evidence type="ECO:0000256" key="4">
    <source>
        <dbReference type="PROSITE-ProRule" id="PRU00277"/>
    </source>
</evidence>
<dbReference type="GO" id="GO:0003755">
    <property type="term" value="F:peptidyl-prolyl cis-trans isomerase activity"/>
    <property type="evidence" value="ECO:0007669"/>
    <property type="project" value="UniProtKB-UniRule"/>
</dbReference>
<evidence type="ECO:0000256" key="2">
    <source>
        <dbReference type="ARBA" id="ARBA00023110"/>
    </source>
</evidence>
<dbReference type="Pfam" id="PF00254">
    <property type="entry name" value="FKBP_C"/>
    <property type="match status" value="1"/>
</dbReference>
<name>A0A563U7W5_9SPHI</name>
<gene>
    <name evidence="7" type="ORF">FPZ43_12970</name>
</gene>
<evidence type="ECO:0000313" key="8">
    <source>
        <dbReference type="Proteomes" id="UP000320042"/>
    </source>
</evidence>
<evidence type="ECO:0000313" key="7">
    <source>
        <dbReference type="EMBL" id="TWR27389.1"/>
    </source>
</evidence>
<keyword evidence="8" id="KW-1185">Reference proteome</keyword>
<sequence>MKRVLYILLMLVAGLTACKKGYDAADEAMAQAEADDKIVQDYLAANPDVKAVRLDSANVQTGIYYVVVAPGSGNSLFTSSTSVTVDYVGRKLLTGEVFSQSNNFHPSFRLGEVIRAWKLALPKINKGGRIRIIAPSRYAYGAYDQPSIGLPANSIVDFDIQLLDVTN</sequence>
<keyword evidence="3 4" id="KW-0413">Isomerase</keyword>
<dbReference type="RefSeq" id="WP_146382357.1">
    <property type="nucleotide sequence ID" value="NZ_VOEJ01000006.1"/>
</dbReference>
<evidence type="ECO:0000259" key="6">
    <source>
        <dbReference type="PROSITE" id="PS50059"/>
    </source>
</evidence>
<dbReference type="EMBL" id="VOEJ01000006">
    <property type="protein sequence ID" value="TWR27389.1"/>
    <property type="molecule type" value="Genomic_DNA"/>
</dbReference>
<keyword evidence="2 4" id="KW-0697">Rotamase</keyword>
<dbReference type="PANTHER" id="PTHR10516">
    <property type="entry name" value="PEPTIDYL-PROLYL CIS-TRANS ISOMERASE"/>
    <property type="match status" value="1"/>
</dbReference>
<accession>A0A563U7W5</accession>
<dbReference type="PANTHER" id="PTHR10516:SF443">
    <property type="entry name" value="FK506-BINDING PROTEIN 59-RELATED"/>
    <property type="match status" value="1"/>
</dbReference>
<dbReference type="OrthoDB" id="669809at2"/>
<dbReference type="Gene3D" id="3.10.50.40">
    <property type="match status" value="1"/>
</dbReference>
<reference evidence="7 8" key="1">
    <citation type="submission" date="2019-07" db="EMBL/GenBank/DDBJ databases">
        <authorList>
            <person name="Kim J."/>
        </authorList>
    </citation>
    <scope>NUCLEOTIDE SEQUENCE [LARGE SCALE GENOMIC DNA]</scope>
    <source>
        <strain evidence="8">dk17</strain>
    </source>
</reference>
<protein>
    <recommendedName>
        <fullName evidence="5">Peptidyl-prolyl cis-trans isomerase</fullName>
        <ecNumber evidence="5">5.2.1.8</ecNumber>
    </recommendedName>
</protein>
<proteinExistence type="inferred from homology"/>
<dbReference type="SUPFAM" id="SSF54534">
    <property type="entry name" value="FKBP-like"/>
    <property type="match status" value="1"/>
</dbReference>
<dbReference type="PROSITE" id="PS51257">
    <property type="entry name" value="PROKAR_LIPOPROTEIN"/>
    <property type="match status" value="1"/>
</dbReference>
<dbReference type="InterPro" id="IPR001179">
    <property type="entry name" value="PPIase_FKBP_dom"/>
</dbReference>
<dbReference type="Proteomes" id="UP000320042">
    <property type="component" value="Unassembled WGS sequence"/>
</dbReference>
<dbReference type="EC" id="5.2.1.8" evidence="5"/>
<evidence type="ECO:0000256" key="1">
    <source>
        <dbReference type="ARBA" id="ARBA00000971"/>
    </source>
</evidence>
<dbReference type="InterPro" id="IPR050689">
    <property type="entry name" value="FKBP-type_PPIase"/>
</dbReference>
<evidence type="ECO:0000256" key="3">
    <source>
        <dbReference type="ARBA" id="ARBA00023235"/>
    </source>
</evidence>
<dbReference type="AlphaFoldDB" id="A0A563U7W5"/>
<evidence type="ECO:0000256" key="5">
    <source>
        <dbReference type="RuleBase" id="RU003915"/>
    </source>
</evidence>
<feature type="domain" description="PPIase FKBP-type" evidence="6">
    <location>
        <begin position="80"/>
        <end position="166"/>
    </location>
</feature>
<comment type="caution">
    <text evidence="7">The sequence shown here is derived from an EMBL/GenBank/DDBJ whole genome shotgun (WGS) entry which is preliminary data.</text>
</comment>
<dbReference type="PROSITE" id="PS50059">
    <property type="entry name" value="FKBP_PPIASE"/>
    <property type="match status" value="1"/>
</dbReference>
<comment type="catalytic activity">
    <reaction evidence="1 4 5">
        <text>[protein]-peptidylproline (omega=180) = [protein]-peptidylproline (omega=0)</text>
        <dbReference type="Rhea" id="RHEA:16237"/>
        <dbReference type="Rhea" id="RHEA-COMP:10747"/>
        <dbReference type="Rhea" id="RHEA-COMP:10748"/>
        <dbReference type="ChEBI" id="CHEBI:83833"/>
        <dbReference type="ChEBI" id="CHEBI:83834"/>
        <dbReference type="EC" id="5.2.1.8"/>
    </reaction>
</comment>
<dbReference type="InterPro" id="IPR046357">
    <property type="entry name" value="PPIase_dom_sf"/>
</dbReference>
<organism evidence="7 8">
    <name type="scientific">Mucilaginibacter pallidiroseus</name>
    <dbReference type="NCBI Taxonomy" id="2599295"/>
    <lineage>
        <taxon>Bacteria</taxon>
        <taxon>Pseudomonadati</taxon>
        <taxon>Bacteroidota</taxon>
        <taxon>Sphingobacteriia</taxon>
        <taxon>Sphingobacteriales</taxon>
        <taxon>Sphingobacteriaceae</taxon>
        <taxon>Mucilaginibacter</taxon>
    </lineage>
</organism>
<comment type="similarity">
    <text evidence="5">Belongs to the FKBP-type PPIase family.</text>
</comment>